<organism evidence="1 2">
    <name type="scientific">Ensete ventricosum</name>
    <name type="common">Abyssinian banana</name>
    <name type="synonym">Musa ensete</name>
    <dbReference type="NCBI Taxonomy" id="4639"/>
    <lineage>
        <taxon>Eukaryota</taxon>
        <taxon>Viridiplantae</taxon>
        <taxon>Streptophyta</taxon>
        <taxon>Embryophyta</taxon>
        <taxon>Tracheophyta</taxon>
        <taxon>Spermatophyta</taxon>
        <taxon>Magnoliopsida</taxon>
        <taxon>Liliopsida</taxon>
        <taxon>Zingiberales</taxon>
        <taxon>Musaceae</taxon>
        <taxon>Ensete</taxon>
    </lineage>
</organism>
<dbReference type="EMBL" id="AMZH03003252">
    <property type="protein sequence ID" value="RRT72915.1"/>
    <property type="molecule type" value="Genomic_DNA"/>
</dbReference>
<reference evidence="1 2" key="1">
    <citation type="journal article" date="2014" name="Agronomy (Basel)">
        <title>A Draft Genome Sequence for Ensete ventricosum, the Drought-Tolerant Tree Against Hunger.</title>
        <authorList>
            <person name="Harrison J."/>
            <person name="Moore K.A."/>
            <person name="Paszkiewicz K."/>
            <person name="Jones T."/>
            <person name="Grant M."/>
            <person name="Ambacheew D."/>
            <person name="Muzemil S."/>
            <person name="Studholme D.J."/>
        </authorList>
    </citation>
    <scope>NUCLEOTIDE SEQUENCE [LARGE SCALE GENOMIC DNA]</scope>
</reference>
<accession>A0A427A9L3</accession>
<proteinExistence type="predicted"/>
<sequence>MIGAMKLQSDNGPRSSVGIGLGLDDAVGPRQEFARRSAEGIENSLGACQEITGRGPDDLPQECRRLLDWRKLGLIASVRLRLARILRACRPLLVQPLLHAMVLHAIGAIRLWQARSRSLACDYCLRSLYPCATVAFATSAACGDRLCDYYRTGHRQPLVVAFTHARSSLEAAVAYTQLPAMWPLLLHFPCYGAYMLPRAHTVSRFGQTYLIPHNDHPTQIVRKQTT</sequence>
<evidence type="ECO:0000313" key="2">
    <source>
        <dbReference type="Proteomes" id="UP000287651"/>
    </source>
</evidence>
<protein>
    <submittedName>
        <fullName evidence="1">Uncharacterized protein</fullName>
    </submittedName>
</protein>
<comment type="caution">
    <text evidence="1">The sequence shown here is derived from an EMBL/GenBank/DDBJ whole genome shotgun (WGS) entry which is preliminary data.</text>
</comment>
<evidence type="ECO:0000313" key="1">
    <source>
        <dbReference type="EMBL" id="RRT72915.1"/>
    </source>
</evidence>
<gene>
    <name evidence="1" type="ORF">B296_00011478</name>
</gene>
<name>A0A427A9L3_ENSVE</name>
<dbReference type="Proteomes" id="UP000287651">
    <property type="component" value="Unassembled WGS sequence"/>
</dbReference>
<dbReference type="AlphaFoldDB" id="A0A427A9L3"/>